<evidence type="ECO:0000259" key="10">
    <source>
        <dbReference type="PROSITE" id="PS50885"/>
    </source>
</evidence>
<dbReference type="Gene3D" id="3.30.565.10">
    <property type="entry name" value="Histidine kinase-like ATPase, C-terminal domain"/>
    <property type="match status" value="1"/>
</dbReference>
<dbReference type="GeneID" id="97987399"/>
<dbReference type="Gene3D" id="6.10.340.10">
    <property type="match status" value="1"/>
</dbReference>
<keyword evidence="4" id="KW-0597">Phosphoprotein</keyword>
<name>A0A3E3I610_9FIRM</name>
<dbReference type="InterPro" id="IPR036097">
    <property type="entry name" value="HisK_dim/P_sf"/>
</dbReference>
<feature type="transmembrane region" description="Helical" evidence="8">
    <location>
        <begin position="111"/>
        <end position="132"/>
    </location>
</feature>
<keyword evidence="6 11" id="KW-0418">Kinase</keyword>
<dbReference type="Gene3D" id="1.10.287.130">
    <property type="match status" value="1"/>
</dbReference>
<keyword evidence="8" id="KW-1133">Transmembrane helix</keyword>
<reference evidence="11" key="1">
    <citation type="submission" date="2018-08" db="EMBL/GenBank/DDBJ databases">
        <title>A genome reference for cultivated species of the human gut microbiota.</title>
        <authorList>
            <person name="Zou Y."/>
            <person name="Xue W."/>
            <person name="Luo G."/>
        </authorList>
    </citation>
    <scope>NUCLEOTIDE SEQUENCE [LARGE SCALE GENOMIC DNA]</scope>
    <source>
        <strain evidence="11">TF05-5AC</strain>
    </source>
</reference>
<evidence type="ECO:0000256" key="4">
    <source>
        <dbReference type="ARBA" id="ARBA00022553"/>
    </source>
</evidence>
<keyword evidence="8" id="KW-0812">Transmembrane</keyword>
<dbReference type="SUPFAM" id="SSF47384">
    <property type="entry name" value="Homodimeric domain of signal transducing histidine kinase"/>
    <property type="match status" value="1"/>
</dbReference>
<dbReference type="FunFam" id="3.30.565.10:FF:000006">
    <property type="entry name" value="Sensor histidine kinase WalK"/>
    <property type="match status" value="1"/>
</dbReference>
<keyword evidence="7" id="KW-0902">Two-component regulatory system</keyword>
<dbReference type="CDD" id="cd00082">
    <property type="entry name" value="HisKA"/>
    <property type="match status" value="1"/>
</dbReference>
<dbReference type="PROSITE" id="PS50885">
    <property type="entry name" value="HAMP"/>
    <property type="match status" value="1"/>
</dbReference>
<protein>
    <recommendedName>
        <fullName evidence="3">histidine kinase</fullName>
        <ecNumber evidence="3">2.7.13.3</ecNumber>
    </recommendedName>
</protein>
<dbReference type="InterPro" id="IPR003660">
    <property type="entry name" value="HAMP_dom"/>
</dbReference>
<dbReference type="SUPFAM" id="SSF55874">
    <property type="entry name" value="ATPase domain of HSP90 chaperone/DNA topoisomerase II/histidine kinase"/>
    <property type="match status" value="1"/>
</dbReference>
<dbReference type="CDD" id="cd00075">
    <property type="entry name" value="HATPase"/>
    <property type="match status" value="1"/>
</dbReference>
<comment type="catalytic activity">
    <reaction evidence="1">
        <text>ATP + protein L-histidine = ADP + protein N-phospho-L-histidine.</text>
        <dbReference type="EC" id="2.7.13.3"/>
    </reaction>
</comment>
<feature type="domain" description="HAMP" evidence="10">
    <location>
        <begin position="138"/>
        <end position="185"/>
    </location>
</feature>
<dbReference type="InterPro" id="IPR050351">
    <property type="entry name" value="BphY/WalK/GraS-like"/>
</dbReference>
<dbReference type="CDD" id="cd06225">
    <property type="entry name" value="HAMP"/>
    <property type="match status" value="1"/>
</dbReference>
<keyword evidence="8" id="KW-0472">Membrane</keyword>
<evidence type="ECO:0000313" key="12">
    <source>
        <dbReference type="Proteomes" id="UP000260812"/>
    </source>
</evidence>
<dbReference type="GO" id="GO:0000155">
    <property type="term" value="F:phosphorelay sensor kinase activity"/>
    <property type="evidence" value="ECO:0007669"/>
    <property type="project" value="InterPro"/>
</dbReference>
<dbReference type="InterPro" id="IPR003594">
    <property type="entry name" value="HATPase_dom"/>
</dbReference>
<keyword evidence="5" id="KW-0808">Transferase</keyword>
<comment type="caution">
    <text evidence="11">The sequence shown here is derived from an EMBL/GenBank/DDBJ whole genome shotgun (WGS) entry which is preliminary data.</text>
</comment>
<dbReference type="InterPro" id="IPR003661">
    <property type="entry name" value="HisK_dim/P_dom"/>
</dbReference>
<evidence type="ECO:0000256" key="1">
    <source>
        <dbReference type="ARBA" id="ARBA00000085"/>
    </source>
</evidence>
<feature type="transmembrane region" description="Helical" evidence="8">
    <location>
        <begin position="14"/>
        <end position="34"/>
    </location>
</feature>
<dbReference type="SMART" id="SM00388">
    <property type="entry name" value="HisKA"/>
    <property type="match status" value="1"/>
</dbReference>
<dbReference type="PROSITE" id="PS50109">
    <property type="entry name" value="HIS_KIN"/>
    <property type="match status" value="1"/>
</dbReference>
<dbReference type="Pfam" id="PF00672">
    <property type="entry name" value="HAMP"/>
    <property type="match status" value="1"/>
</dbReference>
<evidence type="ECO:0000256" key="5">
    <source>
        <dbReference type="ARBA" id="ARBA00022679"/>
    </source>
</evidence>
<sequence length="417" mass="46336">MVGSLGKDRDIRRFLAGSAALILCLVLTGGFLLFRQMEDIKKVYLQQQAEAAGALLEAGVDPARAAKLLAGEISEEMAAQGRLLMRQAGYEETLAVYLMPVLRSLGGKWGAVYSIFGLTAIGLSVFLVFWLLQREHIRLKEMEENVRRFTEGNFDRRIAAEGEGDFALLSTAVNEMASSLNSHREAQRKAKEFLKDTISDISHQLKTPLAALFMYQDIIQQESGEEETVKKFAAKSVAALERMQTLVLNLLKIARLDADMIRFGSQEVKVRGLMEDIRSEFETRAQREGKEIILEGSPACYTVCDRDWMQEAVSNLVKNALDHTKEGGKIEISWEAVGTGTRIQVKDNGNGIHPEDMYAIFKRFYRSRFSNDGEGAGLGLPLAKAIVEGHEGTISVESTLGEGALFTVFLPYKEVNR</sequence>
<feature type="domain" description="Histidine kinase" evidence="9">
    <location>
        <begin position="200"/>
        <end position="414"/>
    </location>
</feature>
<dbReference type="InterPro" id="IPR036890">
    <property type="entry name" value="HATPase_C_sf"/>
</dbReference>
<proteinExistence type="predicted"/>
<organism evidence="11 12">
    <name type="scientific">Eisenbergiella massiliensis</name>
    <dbReference type="NCBI Taxonomy" id="1720294"/>
    <lineage>
        <taxon>Bacteria</taxon>
        <taxon>Bacillati</taxon>
        <taxon>Bacillota</taxon>
        <taxon>Clostridia</taxon>
        <taxon>Lachnospirales</taxon>
        <taxon>Lachnospiraceae</taxon>
        <taxon>Eisenbergiella</taxon>
    </lineage>
</organism>
<dbReference type="GO" id="GO:0004721">
    <property type="term" value="F:phosphoprotein phosphatase activity"/>
    <property type="evidence" value="ECO:0007669"/>
    <property type="project" value="TreeGrafter"/>
</dbReference>
<comment type="subcellular location">
    <subcellularLocation>
        <location evidence="2">Membrane</location>
    </subcellularLocation>
</comment>
<dbReference type="InterPro" id="IPR004358">
    <property type="entry name" value="Sig_transdc_His_kin-like_C"/>
</dbReference>
<evidence type="ECO:0000259" key="9">
    <source>
        <dbReference type="PROSITE" id="PS50109"/>
    </source>
</evidence>
<evidence type="ECO:0000256" key="2">
    <source>
        <dbReference type="ARBA" id="ARBA00004370"/>
    </source>
</evidence>
<dbReference type="AlphaFoldDB" id="A0A3E3I610"/>
<evidence type="ECO:0000256" key="6">
    <source>
        <dbReference type="ARBA" id="ARBA00022777"/>
    </source>
</evidence>
<evidence type="ECO:0000313" key="11">
    <source>
        <dbReference type="EMBL" id="RGE61071.1"/>
    </source>
</evidence>
<dbReference type="PRINTS" id="PR00344">
    <property type="entry name" value="BCTRLSENSOR"/>
</dbReference>
<dbReference type="InterPro" id="IPR005467">
    <property type="entry name" value="His_kinase_dom"/>
</dbReference>
<dbReference type="GO" id="GO:0005886">
    <property type="term" value="C:plasma membrane"/>
    <property type="evidence" value="ECO:0007669"/>
    <property type="project" value="TreeGrafter"/>
</dbReference>
<dbReference type="Pfam" id="PF02518">
    <property type="entry name" value="HATPase_c"/>
    <property type="match status" value="1"/>
</dbReference>
<accession>A0A3E3I610</accession>
<dbReference type="PANTHER" id="PTHR45453:SF1">
    <property type="entry name" value="PHOSPHATE REGULON SENSOR PROTEIN PHOR"/>
    <property type="match status" value="1"/>
</dbReference>
<evidence type="ECO:0000256" key="3">
    <source>
        <dbReference type="ARBA" id="ARBA00012438"/>
    </source>
</evidence>
<dbReference type="Proteomes" id="UP000260812">
    <property type="component" value="Unassembled WGS sequence"/>
</dbReference>
<dbReference type="EC" id="2.7.13.3" evidence="3"/>
<dbReference type="GO" id="GO:0016036">
    <property type="term" value="P:cellular response to phosphate starvation"/>
    <property type="evidence" value="ECO:0007669"/>
    <property type="project" value="TreeGrafter"/>
</dbReference>
<dbReference type="EMBL" id="QVLV01000006">
    <property type="protein sequence ID" value="RGE61071.1"/>
    <property type="molecule type" value="Genomic_DNA"/>
</dbReference>
<keyword evidence="12" id="KW-1185">Reference proteome</keyword>
<evidence type="ECO:0000256" key="7">
    <source>
        <dbReference type="ARBA" id="ARBA00023012"/>
    </source>
</evidence>
<dbReference type="PANTHER" id="PTHR45453">
    <property type="entry name" value="PHOSPHATE REGULON SENSOR PROTEIN PHOR"/>
    <property type="match status" value="1"/>
</dbReference>
<dbReference type="Pfam" id="PF00512">
    <property type="entry name" value="HisKA"/>
    <property type="match status" value="1"/>
</dbReference>
<evidence type="ECO:0000256" key="8">
    <source>
        <dbReference type="SAM" id="Phobius"/>
    </source>
</evidence>
<gene>
    <name evidence="11" type="ORF">DXC51_11065</name>
</gene>
<dbReference type="RefSeq" id="WP_117544557.1">
    <property type="nucleotide sequence ID" value="NZ_QVLV01000006.1"/>
</dbReference>
<dbReference type="SMART" id="SM00387">
    <property type="entry name" value="HATPase_c"/>
    <property type="match status" value="1"/>
</dbReference>